<dbReference type="Gene3D" id="3.40.1690.10">
    <property type="entry name" value="secretion proteins EscU"/>
    <property type="match status" value="1"/>
</dbReference>
<gene>
    <name evidence="1" type="ORF">CKO13_03410</name>
</gene>
<proteinExistence type="predicted"/>
<dbReference type="RefSeq" id="WP_200256843.1">
    <property type="nucleotide sequence ID" value="NZ_NRSH01000023.1"/>
</dbReference>
<name>A0ABS1E3J9_9GAMM</name>
<protein>
    <submittedName>
        <fullName evidence="1">Uncharacterized protein</fullName>
    </submittedName>
</protein>
<sequence>MSRPERPYDGEAIRQRAREQGVELPGDADLAAALAELTAEAQLPGEADAALAELLGWAWAVKRRVQGDEGS</sequence>
<accession>A0ABS1E3J9</accession>
<evidence type="ECO:0000313" key="1">
    <source>
        <dbReference type="EMBL" id="MBK1726083.1"/>
    </source>
</evidence>
<reference evidence="1 2" key="1">
    <citation type="journal article" date="2020" name="Microorganisms">
        <title>Osmotic Adaptation and Compatible Solute Biosynthesis of Phototrophic Bacteria as Revealed from Genome Analyses.</title>
        <authorList>
            <person name="Imhoff J.F."/>
            <person name="Rahn T."/>
            <person name="Kunzel S."/>
            <person name="Keller A."/>
            <person name="Neulinger S.C."/>
        </authorList>
    </citation>
    <scope>NUCLEOTIDE SEQUENCE [LARGE SCALE GENOMIC DNA]</scope>
    <source>
        <strain evidence="1 2">DSM 15116</strain>
    </source>
</reference>
<evidence type="ECO:0000313" key="2">
    <source>
        <dbReference type="Proteomes" id="UP000738126"/>
    </source>
</evidence>
<dbReference type="EMBL" id="NRSH01000023">
    <property type="protein sequence ID" value="MBK1726083.1"/>
    <property type="molecule type" value="Genomic_DNA"/>
</dbReference>
<keyword evidence="2" id="KW-1185">Reference proteome</keyword>
<comment type="caution">
    <text evidence="1">The sequence shown here is derived from an EMBL/GenBank/DDBJ whole genome shotgun (WGS) entry which is preliminary data.</text>
</comment>
<dbReference type="Proteomes" id="UP000738126">
    <property type="component" value="Unassembled WGS sequence"/>
</dbReference>
<organism evidence="1 2">
    <name type="scientific">Halorhodospira neutriphila</name>
    <dbReference type="NCBI Taxonomy" id="168379"/>
    <lineage>
        <taxon>Bacteria</taxon>
        <taxon>Pseudomonadati</taxon>
        <taxon>Pseudomonadota</taxon>
        <taxon>Gammaproteobacteria</taxon>
        <taxon>Chromatiales</taxon>
        <taxon>Ectothiorhodospiraceae</taxon>
        <taxon>Halorhodospira</taxon>
    </lineage>
</organism>
<dbReference type="SUPFAM" id="SSF160544">
    <property type="entry name" value="EscU C-terminal domain-like"/>
    <property type="match status" value="1"/>
</dbReference>
<dbReference type="InterPro" id="IPR029025">
    <property type="entry name" value="T3SS_substrate_exporter_C"/>
</dbReference>